<feature type="domain" description="Filamentous haemagglutinin FhaB/tRNA nuclease CdiA-like TPS" evidence="3">
    <location>
        <begin position="40"/>
        <end position="153"/>
    </location>
</feature>
<comment type="caution">
    <text evidence="4">The sequence shown here is derived from an EMBL/GenBank/DDBJ whole genome shotgun (WGS) entry which is preliminary data.</text>
</comment>
<dbReference type="Gene3D" id="2.160.20.10">
    <property type="entry name" value="Single-stranded right-handed beta-helix, Pectin lyase-like"/>
    <property type="match status" value="4"/>
</dbReference>
<dbReference type="SMART" id="SM00912">
    <property type="entry name" value="Haemagg_act"/>
    <property type="match status" value="1"/>
</dbReference>
<dbReference type="InterPro" id="IPR011050">
    <property type="entry name" value="Pectin_lyase_fold/virulence"/>
</dbReference>
<feature type="compositionally biased region" description="Low complexity" evidence="1">
    <location>
        <begin position="1254"/>
        <end position="1265"/>
    </location>
</feature>
<protein>
    <recommendedName>
        <fullName evidence="3">Filamentous haemagglutinin FhaB/tRNA nuclease CdiA-like TPS domain-containing protein</fullName>
    </recommendedName>
</protein>
<dbReference type="Pfam" id="PF05860">
    <property type="entry name" value="TPS"/>
    <property type="match status" value="1"/>
</dbReference>
<name>A0A1U7HN78_9CHRO</name>
<evidence type="ECO:0000256" key="2">
    <source>
        <dbReference type="SAM" id="SignalP"/>
    </source>
</evidence>
<evidence type="ECO:0000313" key="4">
    <source>
        <dbReference type="EMBL" id="OKH25036.1"/>
    </source>
</evidence>
<keyword evidence="2" id="KW-0732">Signal</keyword>
<dbReference type="Proteomes" id="UP000185984">
    <property type="component" value="Unassembled WGS sequence"/>
</dbReference>
<organism evidence="4 5">
    <name type="scientific">Chroogloeocystis siderophila 5.2 s.c.1</name>
    <dbReference type="NCBI Taxonomy" id="247279"/>
    <lineage>
        <taxon>Bacteria</taxon>
        <taxon>Bacillati</taxon>
        <taxon>Cyanobacteriota</taxon>
        <taxon>Cyanophyceae</taxon>
        <taxon>Oscillatoriophycideae</taxon>
        <taxon>Chroococcales</taxon>
        <taxon>Chroococcaceae</taxon>
        <taxon>Chroogloeocystis</taxon>
    </lineage>
</organism>
<feature type="chain" id="PRO_5013295962" description="Filamentous haemagglutinin FhaB/tRNA nuclease CdiA-like TPS domain-containing protein" evidence="2">
    <location>
        <begin position="32"/>
        <end position="1296"/>
    </location>
</feature>
<keyword evidence="5" id="KW-1185">Reference proteome</keyword>
<dbReference type="RefSeq" id="WP_073550227.1">
    <property type="nucleotide sequence ID" value="NZ_CAWMVK010000003.1"/>
</dbReference>
<reference evidence="4 5" key="1">
    <citation type="submission" date="2016-11" db="EMBL/GenBank/DDBJ databases">
        <title>Draft Genome Sequences of Nine Cyanobacterial Strains from Diverse Habitats.</title>
        <authorList>
            <person name="Zhu T."/>
            <person name="Hou S."/>
            <person name="Lu X."/>
            <person name="Hess W.R."/>
        </authorList>
    </citation>
    <scope>NUCLEOTIDE SEQUENCE [LARGE SCALE GENOMIC DNA]</scope>
    <source>
        <strain evidence="4 5">5.2 s.c.1</strain>
    </source>
</reference>
<gene>
    <name evidence="4" type="ORF">NIES1031_14395</name>
</gene>
<proteinExistence type="predicted"/>
<dbReference type="InterPro" id="IPR008638">
    <property type="entry name" value="FhaB/CdiA-like_TPS"/>
</dbReference>
<dbReference type="InterPro" id="IPR012334">
    <property type="entry name" value="Pectin_lyas_fold"/>
</dbReference>
<dbReference type="STRING" id="247279.NIES1031_14395"/>
<dbReference type="NCBIfam" id="TIGR01901">
    <property type="entry name" value="adhes_NPXG"/>
    <property type="match status" value="1"/>
</dbReference>
<feature type="region of interest" description="Disordered" evidence="1">
    <location>
        <begin position="1238"/>
        <end position="1265"/>
    </location>
</feature>
<evidence type="ECO:0000313" key="5">
    <source>
        <dbReference type="Proteomes" id="UP000185984"/>
    </source>
</evidence>
<sequence length="1296" mass="131267">MTNSKLSLSGLQLVHTVIVGAIALSPTCAQAQITPDTTLGSENSVVSPNVVINGTASERIDGGATRGANLFHSFQEFNIDAGRGAYFSNPAGIENILSRVTGNNPSNILGTLGVLGNANLFLMNPNGIIFGQDASLNVAGSFVATTANAIGFGEQGLFNASSPNVPSSLLTVSPSAFLFNQINASSIENRSTAPAGLDAAGNSGYFGLRVPDGESLLLVGGDITADGGGIVTFGGRVDLAAVAGTGSVSLEHNGNNFSLSVPDNLSRADVSLKNAAGFIVAGGGGGDIAIAAQNISILEGSGLYAGILSNLGSNGAQAGDITLDAQGVIAIANSGIFNTLYLGGLGNSGNIYIEAEQLNIQDNAAVQAVVNGQGNTSNILIKAKDSVEITDGGFLTNQVHRGTGNAGDITIETGRLSIRDGFVQADTFGQGNGDNLFVQASDSVEIIGNSWLTANVNTNAVGQGGNLTIDTGSLFVTNGAQIQALTFGQGNAGKVTITARDSVSFDGRENGVINGSPSGAFSIVGARGTGSVGGLEISANSLSITNRAQLGSWTSGIGNAGDIVIQVKDQVLLLNSMIINEVSDVGGSVGNGGDIRISTGSLVLKDGSALLADTENQGNAGSITIEARDTVILEGVGPNSLDVNEIIPSQISTTVERNAVGEGGNIRISTGLLSMRDGGFIATDTYGQGNAGDLTIKTSSLSLDSAQISASTSGNGNAGNLTVRASDSVVLNGEYAGENGQTGVPGGLLAQVEPNTGKGRGGNLTLETGRLSISNGSKVQVATLGQGDAGELEIDAADIQIFNTLDPEFFTGIFAGIIQDPRSQVLPRGNGGKLTLTTERLSIRNGGRVEASTSGEGNGGDIFVNAKDFVEVVGTNQNNAPSFLGADVSPPEVYTPASPEAITGNSGNLTLHTQQLSVRDGGRVSVSTYARGNAGELRIQASDLLVIGTTNNGLRSTVSAGVERGAIGNGGDLTITTERMSVRGGARVSVQTDGTGNAGTLQINAPGSLEIVGISADGQLRSELSAAVGSNSTGRGGNLKISTGQLSIREQGLITTQSQGQQDAGNIELDVQGTLQANNGEILTNASQASGGEIFITAQDIRLHGDSDIQTNVASGTGGGGNITLTANSILAFDDSDILAFAQDGRGGNITLNTPVFFGENFQPAAVNSDPNTLDSNNRADINATGAVAGVVDIPDVSFIQNSLTELPANLTNTETLVANSCVARSRNQAGSFLITGAGGLPSRPGEQAASTYSTGSVRSVSDTSSRTWQLGDPIVEPQAVYRLSNGQLILSRECS</sequence>
<feature type="signal peptide" evidence="2">
    <location>
        <begin position="1"/>
        <end position="31"/>
    </location>
</feature>
<dbReference type="OrthoDB" id="452776at2"/>
<dbReference type="SUPFAM" id="SSF51126">
    <property type="entry name" value="Pectin lyase-like"/>
    <property type="match status" value="6"/>
</dbReference>
<dbReference type="EMBL" id="MRCC01000011">
    <property type="protein sequence ID" value="OKH25036.1"/>
    <property type="molecule type" value="Genomic_DNA"/>
</dbReference>
<accession>A0A1U7HN78</accession>
<evidence type="ECO:0000256" key="1">
    <source>
        <dbReference type="SAM" id="MobiDB-lite"/>
    </source>
</evidence>
<evidence type="ECO:0000259" key="3">
    <source>
        <dbReference type="SMART" id="SM00912"/>
    </source>
</evidence>